<accession>A0A8J7KH40</accession>
<keyword evidence="3" id="KW-1185">Reference proteome</keyword>
<comment type="caution">
    <text evidence="2">The sequence shown here is derived from an EMBL/GenBank/DDBJ whole genome shotgun (WGS) entry which is preliminary data.</text>
</comment>
<dbReference type="Proteomes" id="UP000622653">
    <property type="component" value="Unassembled WGS sequence"/>
</dbReference>
<evidence type="ECO:0000313" key="2">
    <source>
        <dbReference type="EMBL" id="MBF4500578.1"/>
    </source>
</evidence>
<feature type="transmembrane region" description="Helical" evidence="1">
    <location>
        <begin position="7"/>
        <end position="24"/>
    </location>
</feature>
<keyword evidence="1" id="KW-0472">Membrane</keyword>
<organism evidence="2 3">
    <name type="scientific">Savagea serpentis</name>
    <dbReference type="NCBI Taxonomy" id="2785297"/>
    <lineage>
        <taxon>Bacteria</taxon>
        <taxon>Bacillati</taxon>
        <taxon>Bacillota</taxon>
        <taxon>Bacilli</taxon>
        <taxon>Bacillales</taxon>
        <taxon>Caryophanaceae</taxon>
        <taxon>Savagea</taxon>
    </lineage>
</organism>
<feature type="transmembrane region" description="Helical" evidence="1">
    <location>
        <begin position="36"/>
        <end position="52"/>
    </location>
</feature>
<sequence>MTRQTVFRLRIFILLIIPFFAIGLNEGANGSLSGKIATYTFTLLFWGIHLFIKKYWLQPVYLRPSLQLFFFPELLARDERERQLTERAGMYAMQVTTLYIFFALMLTPLLPMNGILFIFGFLPFLTGLTYQLTFSHMEHADETII</sequence>
<dbReference type="RefSeq" id="WP_194562009.1">
    <property type="nucleotide sequence ID" value="NZ_JADKPV010000001.1"/>
</dbReference>
<dbReference type="EMBL" id="JADKPV010000001">
    <property type="protein sequence ID" value="MBF4500578.1"/>
    <property type="molecule type" value="Genomic_DNA"/>
</dbReference>
<keyword evidence="1" id="KW-1133">Transmembrane helix</keyword>
<evidence type="ECO:0000313" key="3">
    <source>
        <dbReference type="Proteomes" id="UP000622653"/>
    </source>
</evidence>
<proteinExistence type="predicted"/>
<dbReference type="AlphaFoldDB" id="A0A8J7KH40"/>
<protein>
    <submittedName>
        <fullName evidence="2">Uncharacterized protein</fullName>
    </submittedName>
</protein>
<evidence type="ECO:0000256" key="1">
    <source>
        <dbReference type="SAM" id="Phobius"/>
    </source>
</evidence>
<name>A0A8J7KH40_9BACL</name>
<keyword evidence="1" id="KW-0812">Transmembrane</keyword>
<reference evidence="2" key="1">
    <citation type="submission" date="2020-11" db="EMBL/GenBank/DDBJ databases">
        <title>Multidrug resistant novel bacterium Savagea serpentis sp. nov., isolated from the scats of a vine snake (Ahaetulla nasuta).</title>
        <authorList>
            <person name="Venkata Ramana V."/>
            <person name="Vikas Patil S."/>
            <person name="Yogita Lugani V."/>
        </authorList>
    </citation>
    <scope>NUCLEOTIDE SEQUENCE</scope>
    <source>
        <strain evidence="2">SN6</strain>
    </source>
</reference>
<gene>
    <name evidence="2" type="ORF">IRY55_04305</name>
</gene>